<dbReference type="Proteomes" id="UP001054837">
    <property type="component" value="Unassembled WGS sequence"/>
</dbReference>
<proteinExistence type="predicted"/>
<dbReference type="AlphaFoldDB" id="A0AAV4SW79"/>
<evidence type="ECO:0000313" key="2">
    <source>
        <dbReference type="Proteomes" id="UP001054837"/>
    </source>
</evidence>
<reference evidence="1 2" key="1">
    <citation type="submission" date="2021-06" db="EMBL/GenBank/DDBJ databases">
        <title>Caerostris darwini draft genome.</title>
        <authorList>
            <person name="Kono N."/>
            <person name="Arakawa K."/>
        </authorList>
    </citation>
    <scope>NUCLEOTIDE SEQUENCE [LARGE SCALE GENOMIC DNA]</scope>
</reference>
<protein>
    <submittedName>
        <fullName evidence="1">Uncharacterized protein</fullName>
    </submittedName>
</protein>
<name>A0AAV4SW79_9ARAC</name>
<sequence length="163" mass="18749">MVDSTDSDRCFFRTNTNILCYRLVNRYSCKPRDKAFPRYLPDFLVRHTSPFGFAPPSVGRKSPSVFLCQFILVTGLCEDVNSRSCVPLLPTPFISGNFRTPKEKKRVPPIFSFYREQYTPLPPIYMKSEGGLEGGRRNGCVFDRWSVRLCFVPRAMPLFGNDE</sequence>
<evidence type="ECO:0000313" key="1">
    <source>
        <dbReference type="EMBL" id="GIY38020.1"/>
    </source>
</evidence>
<dbReference type="EMBL" id="BPLQ01008534">
    <property type="protein sequence ID" value="GIY38020.1"/>
    <property type="molecule type" value="Genomic_DNA"/>
</dbReference>
<comment type="caution">
    <text evidence="1">The sequence shown here is derived from an EMBL/GenBank/DDBJ whole genome shotgun (WGS) entry which is preliminary data.</text>
</comment>
<organism evidence="1 2">
    <name type="scientific">Caerostris darwini</name>
    <dbReference type="NCBI Taxonomy" id="1538125"/>
    <lineage>
        <taxon>Eukaryota</taxon>
        <taxon>Metazoa</taxon>
        <taxon>Ecdysozoa</taxon>
        <taxon>Arthropoda</taxon>
        <taxon>Chelicerata</taxon>
        <taxon>Arachnida</taxon>
        <taxon>Araneae</taxon>
        <taxon>Araneomorphae</taxon>
        <taxon>Entelegynae</taxon>
        <taxon>Araneoidea</taxon>
        <taxon>Araneidae</taxon>
        <taxon>Caerostris</taxon>
    </lineage>
</organism>
<keyword evidence="2" id="KW-1185">Reference proteome</keyword>
<gene>
    <name evidence="1" type="ORF">CDAR_391261</name>
</gene>
<accession>A0AAV4SW79</accession>